<proteinExistence type="predicted"/>
<dbReference type="Gene3D" id="1.25.40.20">
    <property type="entry name" value="Ankyrin repeat-containing domain"/>
    <property type="match status" value="1"/>
</dbReference>
<keyword evidence="2" id="KW-0175">Coiled coil</keyword>
<dbReference type="OrthoDB" id="43418at2759"/>
<evidence type="ECO:0000256" key="2">
    <source>
        <dbReference type="PROSITE-ProRule" id="PRU00290"/>
    </source>
</evidence>
<dbReference type="Gene3D" id="1.20.5.110">
    <property type="match status" value="1"/>
</dbReference>
<name>A0A9N8DIJ9_9STRA</name>
<keyword evidence="1" id="KW-0040">ANK repeat</keyword>
<feature type="compositionally biased region" description="Low complexity" evidence="3">
    <location>
        <begin position="40"/>
        <end position="69"/>
    </location>
</feature>
<dbReference type="PANTHER" id="PTHR22677:SF4">
    <property type="entry name" value="USHER SYNDROME TYPE-1G PROTEIN-LIKE PROTEIN"/>
    <property type="match status" value="1"/>
</dbReference>
<dbReference type="CDD" id="cd15873">
    <property type="entry name" value="R-SNARE_STXBP5_6"/>
    <property type="match status" value="1"/>
</dbReference>
<feature type="region of interest" description="Disordered" evidence="3">
    <location>
        <begin position="21"/>
        <end position="75"/>
    </location>
</feature>
<evidence type="ECO:0000313" key="6">
    <source>
        <dbReference type="Proteomes" id="UP001153069"/>
    </source>
</evidence>
<keyword evidence="6" id="KW-1185">Reference proteome</keyword>
<dbReference type="InterPro" id="IPR039323">
    <property type="entry name" value="ANKRD_45/46/60"/>
</dbReference>
<dbReference type="Pfam" id="PF00957">
    <property type="entry name" value="Synaptobrevin"/>
    <property type="match status" value="1"/>
</dbReference>
<feature type="repeat" description="ANK" evidence="1">
    <location>
        <begin position="328"/>
        <end position="360"/>
    </location>
</feature>
<evidence type="ECO:0000256" key="3">
    <source>
        <dbReference type="SAM" id="MobiDB-lite"/>
    </source>
</evidence>
<evidence type="ECO:0000256" key="1">
    <source>
        <dbReference type="PROSITE-ProRule" id="PRU00023"/>
    </source>
</evidence>
<dbReference type="SUPFAM" id="SSF58038">
    <property type="entry name" value="SNARE fusion complex"/>
    <property type="match status" value="1"/>
</dbReference>
<accession>A0A9N8DIJ9</accession>
<dbReference type="Pfam" id="PF12796">
    <property type="entry name" value="Ank_2"/>
    <property type="match status" value="1"/>
</dbReference>
<dbReference type="InterPro" id="IPR002110">
    <property type="entry name" value="Ankyrin_rpt"/>
</dbReference>
<dbReference type="PROSITE" id="PS50088">
    <property type="entry name" value="ANK_REPEAT"/>
    <property type="match status" value="1"/>
</dbReference>
<dbReference type="SUPFAM" id="SSF48403">
    <property type="entry name" value="Ankyrin repeat"/>
    <property type="match status" value="1"/>
</dbReference>
<reference evidence="5" key="1">
    <citation type="submission" date="2020-06" db="EMBL/GenBank/DDBJ databases">
        <authorList>
            <consortium name="Plant Systems Biology data submission"/>
        </authorList>
    </citation>
    <scope>NUCLEOTIDE SEQUENCE</scope>
    <source>
        <strain evidence="5">D6</strain>
    </source>
</reference>
<protein>
    <submittedName>
        <fullName evidence="5">EFh</fullName>
    </submittedName>
</protein>
<dbReference type="PANTHER" id="PTHR22677">
    <property type="entry name" value="ANKYRIN REPEAT DOMAIN-CONTAINING PROTEIN 60"/>
    <property type="match status" value="1"/>
</dbReference>
<evidence type="ECO:0000259" key="4">
    <source>
        <dbReference type="PROSITE" id="PS50892"/>
    </source>
</evidence>
<gene>
    <name evidence="5" type="ORF">SEMRO_163_G073260.1</name>
</gene>
<dbReference type="InterPro" id="IPR036770">
    <property type="entry name" value="Ankyrin_rpt-contain_sf"/>
</dbReference>
<dbReference type="PROSITE" id="PS50297">
    <property type="entry name" value="ANK_REP_REGION"/>
    <property type="match status" value="1"/>
</dbReference>
<organism evidence="5 6">
    <name type="scientific">Seminavis robusta</name>
    <dbReference type="NCBI Taxonomy" id="568900"/>
    <lineage>
        <taxon>Eukaryota</taxon>
        <taxon>Sar</taxon>
        <taxon>Stramenopiles</taxon>
        <taxon>Ochrophyta</taxon>
        <taxon>Bacillariophyta</taxon>
        <taxon>Bacillariophyceae</taxon>
        <taxon>Bacillariophycidae</taxon>
        <taxon>Naviculales</taxon>
        <taxon>Naviculaceae</taxon>
        <taxon>Seminavis</taxon>
    </lineage>
</organism>
<sequence>MGEDELDLDQELAALDLDTNFLESTDSLEEAQDDDDDAIDPIPIAEAATPPRATTPPRTASPKPPSSKSNLGDWANRPEIYSRHYKPNPQERAELEQIATLLGVKSGLLKSGGKNPLESIFGGGGNGDDATKDEDPHNPQCQWNRLVVGKATQQTQNLPISLLLKQGTVLYKDVDDDGETTTHHGCQLLLFTRGFLIAKPETVSAGLFGRQKSEILTPLGSALWTNVRQIQTTVHQTLKLTCHDGTTTFEVLPSQDVATWTKVLQTAAIQAHAQFLSAAQHTERGWQYRLCQTHWFTEAVTGVWEDVGLEFATKDSAEQGLDQLDSYNHYAPLHYATRAGHLDVIQHLLQAGANPNVEDGEGKTPMYYAERDQLHHAIVSVLTEFGGTHSQKAEEEMRGELFGKVADTERAREEKREAEASAAKAAQEKAATAQSQMAQNLNAMHKRGEMIEELGDKASDLQDGAQDYADMAAQLKEKLKKKSVWGF</sequence>
<dbReference type="EMBL" id="CAICTM010000162">
    <property type="protein sequence ID" value="CAB9503362.1"/>
    <property type="molecule type" value="Genomic_DNA"/>
</dbReference>
<dbReference type="AlphaFoldDB" id="A0A9N8DIJ9"/>
<feature type="domain" description="V-SNARE coiled-coil homology" evidence="4">
    <location>
        <begin position="422"/>
        <end position="482"/>
    </location>
</feature>
<comment type="caution">
    <text evidence="5">The sequence shown here is derived from an EMBL/GenBank/DDBJ whole genome shotgun (WGS) entry which is preliminary data.</text>
</comment>
<dbReference type="PROSITE" id="PS50892">
    <property type="entry name" value="V_SNARE"/>
    <property type="match status" value="1"/>
</dbReference>
<dbReference type="SMART" id="SM00248">
    <property type="entry name" value="ANK"/>
    <property type="match status" value="2"/>
</dbReference>
<dbReference type="InterPro" id="IPR042855">
    <property type="entry name" value="V_SNARE_CC"/>
</dbReference>
<feature type="compositionally biased region" description="Acidic residues" evidence="3">
    <location>
        <begin position="26"/>
        <end position="39"/>
    </location>
</feature>
<dbReference type="Proteomes" id="UP001153069">
    <property type="component" value="Unassembled WGS sequence"/>
</dbReference>
<evidence type="ECO:0000313" key="5">
    <source>
        <dbReference type="EMBL" id="CAB9503362.1"/>
    </source>
</evidence>